<feature type="region of interest" description="Disordered" evidence="1">
    <location>
        <begin position="63"/>
        <end position="82"/>
    </location>
</feature>
<reference evidence="2 3" key="1">
    <citation type="submission" date="2016-01" db="EMBL/GenBank/DDBJ databases">
        <authorList>
            <person name="Mitreva M."/>
            <person name="Pepin K.H."/>
            <person name="Mihindukulasuriya K.A."/>
            <person name="Fulton R."/>
            <person name="Fronick C."/>
            <person name="O'Laughlin M."/>
            <person name="Miner T."/>
            <person name="Herter B."/>
            <person name="Rosa B.A."/>
            <person name="Cordes M."/>
            <person name="Tomlinson C."/>
            <person name="Wollam A."/>
            <person name="Palsikar V.B."/>
            <person name="Mardis E.R."/>
            <person name="Wilson R.K."/>
        </authorList>
    </citation>
    <scope>NUCLEOTIDE SEQUENCE [LARGE SCALE GENOMIC DNA]</scope>
    <source>
        <strain evidence="2 3">DNF00696</strain>
    </source>
</reference>
<accession>A0AB34WWS8</accession>
<evidence type="ECO:0000313" key="3">
    <source>
        <dbReference type="Proteomes" id="UP000070572"/>
    </source>
</evidence>
<organism evidence="2 3">
    <name type="scientific">Varibaculum cambriense</name>
    <dbReference type="NCBI Taxonomy" id="184870"/>
    <lineage>
        <taxon>Bacteria</taxon>
        <taxon>Bacillati</taxon>
        <taxon>Actinomycetota</taxon>
        <taxon>Actinomycetes</taxon>
        <taxon>Actinomycetales</taxon>
        <taxon>Actinomycetaceae</taxon>
        <taxon>Varibaculum</taxon>
    </lineage>
</organism>
<dbReference type="AlphaFoldDB" id="A0AB34WWS8"/>
<gene>
    <name evidence="2" type="ORF">HMPREF1862_01955</name>
</gene>
<evidence type="ECO:0000256" key="1">
    <source>
        <dbReference type="SAM" id="MobiDB-lite"/>
    </source>
</evidence>
<comment type="caution">
    <text evidence="2">The sequence shown here is derived from an EMBL/GenBank/DDBJ whole genome shotgun (WGS) entry which is preliminary data.</text>
</comment>
<dbReference type="Proteomes" id="UP000070572">
    <property type="component" value="Unassembled WGS sequence"/>
</dbReference>
<sequence>MGSDNNQCGHELFLSNKDFCKAAGEIYSAAFALLLSEFIRLALSAVAAQLFLKNSTVLKKQTRESKTAETSGKRVLADSMGT</sequence>
<proteinExistence type="predicted"/>
<evidence type="ECO:0000313" key="2">
    <source>
        <dbReference type="EMBL" id="KXB79332.1"/>
    </source>
</evidence>
<feature type="compositionally biased region" description="Basic and acidic residues" evidence="1">
    <location>
        <begin position="63"/>
        <end position="76"/>
    </location>
</feature>
<name>A0AB34WWS8_9ACTO</name>
<protein>
    <submittedName>
        <fullName evidence="2">Uncharacterized protein</fullName>
    </submittedName>
</protein>
<dbReference type="EMBL" id="LSDN01000028">
    <property type="protein sequence ID" value="KXB79332.1"/>
    <property type="molecule type" value="Genomic_DNA"/>
</dbReference>